<feature type="compositionally biased region" description="Basic and acidic residues" evidence="1">
    <location>
        <begin position="48"/>
        <end position="58"/>
    </location>
</feature>
<evidence type="ECO:0000313" key="3">
    <source>
        <dbReference type="Proteomes" id="UP001485043"/>
    </source>
</evidence>
<protein>
    <submittedName>
        <fullName evidence="2">Uncharacterized protein</fullName>
    </submittedName>
</protein>
<evidence type="ECO:0000256" key="1">
    <source>
        <dbReference type="SAM" id="MobiDB-lite"/>
    </source>
</evidence>
<feature type="compositionally biased region" description="Low complexity" evidence="1">
    <location>
        <begin position="89"/>
        <end position="107"/>
    </location>
</feature>
<gene>
    <name evidence="2" type="ORF">WJX84_011067</name>
</gene>
<proteinExistence type="predicted"/>
<sequence>MEAQRGPEQAVKMLAMLQQQDMNNGRFSRTQAFLLPVDVTYSLLQHRTPEVQPARHPEIQNSQQYDARTKGLQQPQEKPSRPISVIRSQGAAQGQTTTPQQQAGPATVVQTGPRQVLASVNGREALPPAAQANDGLEAFVERLPLDAEAAGRLLGQLNKLYSLDEGAPEATGLLEEIREAVSRSVFEQIVAFVTEGQSHSSRSAANLNAACCSCPPMQELQGSRPLVVHHQVPG</sequence>
<accession>A0AAW1SXT0</accession>
<dbReference type="AlphaFoldDB" id="A0AAW1SXT0"/>
<comment type="caution">
    <text evidence="2">The sequence shown here is derived from an EMBL/GenBank/DDBJ whole genome shotgun (WGS) entry which is preliminary data.</text>
</comment>
<keyword evidence="3" id="KW-1185">Reference proteome</keyword>
<organism evidence="2 3">
    <name type="scientific">Apatococcus fuscideae</name>
    <dbReference type="NCBI Taxonomy" id="2026836"/>
    <lineage>
        <taxon>Eukaryota</taxon>
        <taxon>Viridiplantae</taxon>
        <taxon>Chlorophyta</taxon>
        <taxon>core chlorophytes</taxon>
        <taxon>Trebouxiophyceae</taxon>
        <taxon>Chlorellales</taxon>
        <taxon>Chlorellaceae</taxon>
        <taxon>Apatococcus</taxon>
    </lineage>
</organism>
<name>A0AAW1SXT0_9CHLO</name>
<feature type="region of interest" description="Disordered" evidence="1">
    <location>
        <begin position="48"/>
        <end position="108"/>
    </location>
</feature>
<evidence type="ECO:0000313" key="2">
    <source>
        <dbReference type="EMBL" id="KAK9861309.1"/>
    </source>
</evidence>
<dbReference type="Proteomes" id="UP001485043">
    <property type="component" value="Unassembled WGS sequence"/>
</dbReference>
<dbReference type="EMBL" id="JALJOV010000780">
    <property type="protein sequence ID" value="KAK9861309.1"/>
    <property type="molecule type" value="Genomic_DNA"/>
</dbReference>
<feature type="compositionally biased region" description="Polar residues" evidence="1">
    <location>
        <begin position="59"/>
        <end position="77"/>
    </location>
</feature>
<reference evidence="2 3" key="1">
    <citation type="journal article" date="2024" name="Nat. Commun.">
        <title>Phylogenomics reveals the evolutionary origins of lichenization in chlorophyte algae.</title>
        <authorList>
            <person name="Puginier C."/>
            <person name="Libourel C."/>
            <person name="Otte J."/>
            <person name="Skaloud P."/>
            <person name="Haon M."/>
            <person name="Grisel S."/>
            <person name="Petersen M."/>
            <person name="Berrin J.G."/>
            <person name="Delaux P.M."/>
            <person name="Dal Grande F."/>
            <person name="Keller J."/>
        </authorList>
    </citation>
    <scope>NUCLEOTIDE SEQUENCE [LARGE SCALE GENOMIC DNA]</scope>
    <source>
        <strain evidence="2 3">SAG 2523</strain>
    </source>
</reference>